<dbReference type="PROSITE" id="PS50016">
    <property type="entry name" value="ZF_PHD_2"/>
    <property type="match status" value="1"/>
</dbReference>
<dbReference type="SUPFAM" id="SSF54001">
    <property type="entry name" value="Cysteine proteinases"/>
    <property type="match status" value="1"/>
</dbReference>
<evidence type="ECO:0000313" key="7">
    <source>
        <dbReference type="EMBL" id="KAG9282194.1"/>
    </source>
</evidence>
<sequence length="270" mass="30989">MMAEQGSVDLDWLPACFTVLTKTDTHIAGFVSTEQELETVLECHKRATMTSFNIWSNDRKKKEKSPHRILWQVEDFSNNVPLIVTNRLIYSCQHGKGRNRKTSEELCTGEEHAYTGKRKRLQIQTTKKKNCPAKLFVRHITRAFMRSKGCNVSRWTCGTVPHPLQRDSTSCGVFVCKFAEGMLEGEHFPFLNTEDAVRKIRKEIAVKLLQESEDLSDVCRFCGETTSHHAVETDLPSKWIACDGCDKWFHQSCVGNPPEEEEFFCQLCKH</sequence>
<dbReference type="PROSITE" id="PS01359">
    <property type="entry name" value="ZF_PHD_1"/>
    <property type="match status" value="1"/>
</dbReference>
<dbReference type="Gene3D" id="3.30.40.10">
    <property type="entry name" value="Zinc/RING finger domain, C3HC4 (zinc finger)"/>
    <property type="match status" value="1"/>
</dbReference>
<dbReference type="GO" id="GO:0008270">
    <property type="term" value="F:zinc ion binding"/>
    <property type="evidence" value="ECO:0007669"/>
    <property type="project" value="UniProtKB-KW"/>
</dbReference>
<accession>A0A8T2LYU4</accession>
<dbReference type="EMBL" id="JAICCE010000006">
    <property type="protein sequence ID" value="KAG9276104.1"/>
    <property type="molecule type" value="Genomic_DNA"/>
</dbReference>
<organism evidence="6 8">
    <name type="scientific">Astyanax mexicanus</name>
    <name type="common">Blind cave fish</name>
    <name type="synonym">Astyanax fasciatus mexicanus</name>
    <dbReference type="NCBI Taxonomy" id="7994"/>
    <lineage>
        <taxon>Eukaryota</taxon>
        <taxon>Metazoa</taxon>
        <taxon>Chordata</taxon>
        <taxon>Craniata</taxon>
        <taxon>Vertebrata</taxon>
        <taxon>Euteleostomi</taxon>
        <taxon>Actinopterygii</taxon>
        <taxon>Neopterygii</taxon>
        <taxon>Teleostei</taxon>
        <taxon>Ostariophysi</taxon>
        <taxon>Characiformes</taxon>
        <taxon>Characoidei</taxon>
        <taxon>Acestrorhamphidae</taxon>
        <taxon>Acestrorhamphinae</taxon>
        <taxon>Astyanax</taxon>
    </lineage>
</organism>
<evidence type="ECO:0000313" key="8">
    <source>
        <dbReference type="Proteomes" id="UP000752171"/>
    </source>
</evidence>
<name>A0A8T2LYU4_ASTMX</name>
<proteinExistence type="predicted"/>
<protein>
    <recommendedName>
        <fullName evidence="5">PHD-type domain-containing protein</fullName>
    </recommendedName>
</protein>
<dbReference type="InterPro" id="IPR013083">
    <property type="entry name" value="Znf_RING/FYVE/PHD"/>
</dbReference>
<dbReference type="Proteomes" id="UP000752171">
    <property type="component" value="Unassembled WGS sequence"/>
</dbReference>
<dbReference type="Gene3D" id="3.40.395.10">
    <property type="entry name" value="Adenoviral Proteinase, Chain A"/>
    <property type="match status" value="1"/>
</dbReference>
<keyword evidence="1" id="KW-0479">Metal-binding</keyword>
<dbReference type="InterPro" id="IPR011011">
    <property type="entry name" value="Znf_FYVE_PHD"/>
</dbReference>
<comment type="caution">
    <text evidence="6">The sequence shown here is derived from an EMBL/GenBank/DDBJ whole genome shotgun (WGS) entry which is preliminary data.</text>
</comment>
<dbReference type="SMART" id="SM00249">
    <property type="entry name" value="PHD"/>
    <property type="match status" value="1"/>
</dbReference>
<evidence type="ECO:0000256" key="1">
    <source>
        <dbReference type="ARBA" id="ARBA00022723"/>
    </source>
</evidence>
<evidence type="ECO:0000313" key="6">
    <source>
        <dbReference type="EMBL" id="KAG9276104.1"/>
    </source>
</evidence>
<dbReference type="GO" id="GO:0006508">
    <property type="term" value="P:proteolysis"/>
    <property type="evidence" value="ECO:0007669"/>
    <property type="project" value="UniProtKB-KW"/>
</dbReference>
<keyword evidence="3" id="KW-0862">Zinc</keyword>
<dbReference type="InterPro" id="IPR038765">
    <property type="entry name" value="Papain-like_cys_pep_sf"/>
</dbReference>
<dbReference type="InterPro" id="IPR001965">
    <property type="entry name" value="Znf_PHD"/>
</dbReference>
<evidence type="ECO:0000256" key="4">
    <source>
        <dbReference type="PROSITE-ProRule" id="PRU00146"/>
    </source>
</evidence>
<dbReference type="InterPro" id="IPR019786">
    <property type="entry name" value="Zinc_finger_PHD-type_CS"/>
</dbReference>
<evidence type="ECO:0000256" key="3">
    <source>
        <dbReference type="ARBA" id="ARBA00022833"/>
    </source>
</evidence>
<evidence type="ECO:0000256" key="2">
    <source>
        <dbReference type="ARBA" id="ARBA00022771"/>
    </source>
</evidence>
<evidence type="ECO:0000259" key="5">
    <source>
        <dbReference type="PROSITE" id="PS50016"/>
    </source>
</evidence>
<dbReference type="Pfam" id="PF15299">
    <property type="entry name" value="ALS2CR8"/>
    <property type="match status" value="1"/>
</dbReference>
<feature type="domain" description="PHD-type" evidence="5">
    <location>
        <begin position="216"/>
        <end position="270"/>
    </location>
</feature>
<dbReference type="InterPro" id="IPR019787">
    <property type="entry name" value="Znf_PHD-finger"/>
</dbReference>
<keyword evidence="2 4" id="KW-0863">Zinc-finger</keyword>
<dbReference type="SUPFAM" id="SSF57903">
    <property type="entry name" value="FYVE/PHD zinc finger"/>
    <property type="match status" value="1"/>
</dbReference>
<dbReference type="PANTHER" id="PTHR47456:SF1">
    <property type="entry name" value="PHD-TYPE DOMAIN-CONTAINING PROTEIN"/>
    <property type="match status" value="1"/>
</dbReference>
<gene>
    <name evidence="7" type="ORF">AMEX_G815</name>
    <name evidence="6" type="ORF">AMEX_G8374</name>
</gene>
<dbReference type="GO" id="GO:0003700">
    <property type="term" value="F:DNA-binding transcription factor activity"/>
    <property type="evidence" value="ECO:0007669"/>
    <property type="project" value="InterPro"/>
</dbReference>
<reference evidence="6 8" key="1">
    <citation type="submission" date="2021-07" db="EMBL/GenBank/DDBJ databases">
        <authorList>
            <person name="Imarazene B."/>
            <person name="Zahm M."/>
            <person name="Klopp C."/>
            <person name="Cabau C."/>
            <person name="Beille S."/>
            <person name="Jouanno E."/>
            <person name="Castinel A."/>
            <person name="Lluch J."/>
            <person name="Gil L."/>
            <person name="Kuchtly C."/>
            <person name="Lopez Roques C."/>
            <person name="Donnadieu C."/>
            <person name="Parrinello H."/>
            <person name="Journot L."/>
            <person name="Du K."/>
            <person name="Schartl M."/>
            <person name="Retaux S."/>
            <person name="Guiguen Y."/>
        </authorList>
    </citation>
    <scope>NUCLEOTIDE SEQUENCE [LARGE SCALE GENOMIC DNA]</scope>
    <source>
        <strain evidence="6">Pach_M1</strain>
        <tissue evidence="6">Testis</tissue>
    </source>
</reference>
<dbReference type="GO" id="GO:0008234">
    <property type="term" value="F:cysteine-type peptidase activity"/>
    <property type="evidence" value="ECO:0007669"/>
    <property type="project" value="InterPro"/>
</dbReference>
<dbReference type="AlphaFoldDB" id="A0A8T2LYU4"/>
<dbReference type="InterPro" id="IPR029309">
    <property type="entry name" value="CaRF"/>
</dbReference>
<dbReference type="Pfam" id="PF00628">
    <property type="entry name" value="PHD"/>
    <property type="match status" value="1"/>
</dbReference>
<dbReference type="PANTHER" id="PTHR47456">
    <property type="entry name" value="PHD-TYPE DOMAIN-CONTAINING PROTEIN"/>
    <property type="match status" value="1"/>
</dbReference>
<dbReference type="EMBL" id="JAICCE010000001">
    <property type="protein sequence ID" value="KAG9282194.1"/>
    <property type="molecule type" value="Genomic_DNA"/>
</dbReference>